<dbReference type="Pfam" id="PF13771">
    <property type="entry name" value="zf-HC5HC2H"/>
    <property type="match status" value="1"/>
</dbReference>
<dbReference type="AlphaFoldDB" id="M1US86"/>
<dbReference type="GeneID" id="16994501"/>
<keyword evidence="5" id="KW-0863">Zinc-finger</keyword>
<feature type="region of interest" description="Disordered" evidence="9">
    <location>
        <begin position="906"/>
        <end position="938"/>
    </location>
</feature>
<comment type="subcellular location">
    <subcellularLocation>
        <location evidence="1">Nucleus</location>
    </subcellularLocation>
</comment>
<evidence type="ECO:0000256" key="4">
    <source>
        <dbReference type="ARBA" id="ARBA00022763"/>
    </source>
</evidence>
<dbReference type="EMBL" id="AP006493">
    <property type="protein sequence ID" value="BAM80531.1"/>
    <property type="molecule type" value="Genomic_DNA"/>
</dbReference>
<dbReference type="PROSITE" id="PS51805">
    <property type="entry name" value="EPHD"/>
    <property type="match status" value="1"/>
</dbReference>
<feature type="domain" description="PHD-type" evidence="10">
    <location>
        <begin position="25"/>
        <end position="131"/>
    </location>
</feature>
<reference evidence="11 12" key="2">
    <citation type="journal article" date="2007" name="BMC Biol.">
        <title>A 100%-complete sequence reveals unusually simple genomic features in the hot-spring red alga Cyanidioschyzon merolae.</title>
        <authorList>
            <person name="Nozaki H."/>
            <person name="Takano H."/>
            <person name="Misumi O."/>
            <person name="Terasawa K."/>
            <person name="Matsuzaki M."/>
            <person name="Maruyama S."/>
            <person name="Nishida K."/>
            <person name="Yagisawa F."/>
            <person name="Yoshida Y."/>
            <person name="Fujiwara T."/>
            <person name="Takio S."/>
            <person name="Tamura K."/>
            <person name="Chung S.J."/>
            <person name="Nakamura S."/>
            <person name="Kuroiwa H."/>
            <person name="Tanaka K."/>
            <person name="Sato N."/>
            <person name="Kuroiwa T."/>
        </authorList>
    </citation>
    <scope>NUCLEOTIDE SEQUENCE [LARGE SCALE GENOMIC DNA]</scope>
    <source>
        <strain evidence="11 12">10D</strain>
    </source>
</reference>
<dbReference type="SMART" id="SM00249">
    <property type="entry name" value="PHD"/>
    <property type="match status" value="1"/>
</dbReference>
<dbReference type="InterPro" id="IPR031099">
    <property type="entry name" value="BRCA1-associated"/>
</dbReference>
<reference evidence="11 12" key="1">
    <citation type="journal article" date="2004" name="Nature">
        <title>Genome sequence of the ultrasmall unicellular red alga Cyanidioschyzon merolae 10D.</title>
        <authorList>
            <person name="Matsuzaki M."/>
            <person name="Misumi O."/>
            <person name="Shin-i T."/>
            <person name="Maruyama S."/>
            <person name="Takahara M."/>
            <person name="Miyagishima S."/>
            <person name="Mori T."/>
            <person name="Nishida K."/>
            <person name="Yagisawa F."/>
            <person name="Nishida K."/>
            <person name="Yoshida Y."/>
            <person name="Nishimura Y."/>
            <person name="Nakao S."/>
            <person name="Kobayashi T."/>
            <person name="Momoyama Y."/>
            <person name="Higashiyama T."/>
            <person name="Minoda A."/>
            <person name="Sano M."/>
            <person name="Nomoto H."/>
            <person name="Oishi K."/>
            <person name="Hayashi H."/>
            <person name="Ohta F."/>
            <person name="Nishizaka S."/>
            <person name="Haga S."/>
            <person name="Miura S."/>
            <person name="Morishita T."/>
            <person name="Kabeya Y."/>
            <person name="Terasawa K."/>
            <person name="Suzuki Y."/>
            <person name="Ishii Y."/>
            <person name="Asakawa S."/>
            <person name="Takano H."/>
            <person name="Ohta N."/>
            <person name="Kuroiwa H."/>
            <person name="Tanaka K."/>
            <person name="Shimizu N."/>
            <person name="Sugano S."/>
            <person name="Sato N."/>
            <person name="Nozaki H."/>
            <person name="Ogasawara N."/>
            <person name="Kohara Y."/>
            <person name="Kuroiwa T."/>
        </authorList>
    </citation>
    <scope>NUCLEOTIDE SEQUENCE [LARGE SCALE GENOMIC DNA]</scope>
    <source>
        <strain evidence="11 12">10D</strain>
    </source>
</reference>
<feature type="compositionally biased region" description="Basic and acidic residues" evidence="9">
    <location>
        <begin position="395"/>
        <end position="421"/>
    </location>
</feature>
<evidence type="ECO:0000256" key="8">
    <source>
        <dbReference type="ARBA" id="ARBA00023242"/>
    </source>
</evidence>
<name>M1US86_CYAM1</name>
<evidence type="ECO:0000256" key="2">
    <source>
        <dbReference type="ARBA" id="ARBA00022723"/>
    </source>
</evidence>
<dbReference type="GO" id="GO:0005634">
    <property type="term" value="C:nucleus"/>
    <property type="evidence" value="ECO:0007669"/>
    <property type="project" value="UniProtKB-SubCell"/>
</dbReference>
<dbReference type="GO" id="GO:0008270">
    <property type="term" value="F:zinc ion binding"/>
    <property type="evidence" value="ECO:0007669"/>
    <property type="project" value="UniProtKB-KW"/>
</dbReference>
<feature type="compositionally biased region" description="Low complexity" evidence="9">
    <location>
        <begin position="222"/>
        <end position="241"/>
    </location>
</feature>
<evidence type="ECO:0000313" key="11">
    <source>
        <dbReference type="EMBL" id="BAM80531.1"/>
    </source>
</evidence>
<dbReference type="GO" id="GO:0000724">
    <property type="term" value="P:double-strand break repair via homologous recombination"/>
    <property type="evidence" value="ECO:0007669"/>
    <property type="project" value="TreeGrafter"/>
</dbReference>
<feature type="compositionally biased region" description="Polar residues" evidence="9">
    <location>
        <begin position="331"/>
        <end position="357"/>
    </location>
</feature>
<keyword evidence="7" id="KW-0234">DNA repair</keyword>
<keyword evidence="3" id="KW-0677">Repeat</keyword>
<dbReference type="PANTHER" id="PTHR13763:SF0">
    <property type="entry name" value="BREAST CANCER TYPE 1 SUSCEPTIBILITY PROTEIN"/>
    <property type="match status" value="1"/>
</dbReference>
<dbReference type="STRING" id="280699.M1US86"/>
<feature type="region of interest" description="Disordered" evidence="9">
    <location>
        <begin position="323"/>
        <end position="421"/>
    </location>
</feature>
<organism evidence="11 12">
    <name type="scientific">Cyanidioschyzon merolae (strain NIES-3377 / 10D)</name>
    <name type="common">Unicellular red alga</name>
    <dbReference type="NCBI Taxonomy" id="280699"/>
    <lineage>
        <taxon>Eukaryota</taxon>
        <taxon>Rhodophyta</taxon>
        <taxon>Bangiophyceae</taxon>
        <taxon>Cyanidiales</taxon>
        <taxon>Cyanidiaceae</taxon>
        <taxon>Cyanidioschyzon</taxon>
    </lineage>
</organism>
<proteinExistence type="predicted"/>
<sequence>MSSKQLESKIVCPLCPQSRQEAGTIPAEVVGPLQGPAVGTRRAAHRATAHRNCIIWCPEVCAGERGQLVNVDKAVARASRIKCRHCGEKGASIGCWEPRCSASYHLVCAYDPACDVDLILPDLELWCPKHAEGPTYQAYEEAKREARAAAAEELGGGFASPESSQKHRRGASAAQGASELQTPTRGADGTFEFSPRGSWRHTERIAPPSGQRPFQSGAPQYAADAADDTSSASRGTSRTQRNAALYGLGETKRKRGRPPRSLVESAPESRRRRTAFRTGVPAGGIDITVSSPGERGQTRNYHRQHLGGVHQDADAGRGWEVQKATAPPHGYQSSNLAESRSTSRYNTQRQMQSNDRQLTMVETLGRHPRSTGARVSSAQTEDSANVPETSSNSRNHSETSAAHRSDQSSDRDSEASLRGEGLEREEAEWKWELERRQKRWKRRARDQRASRIFSQILADVTAETVKERQKLFEPMSGEALQRFIREAEPYTTKVPQDYELREAIPQLLQDLPWIEARPNLHLCERDSVLYFYTRTDVWGWYSDVRTICGAGHPHTIKVITKPRPEHRLSIHLRWAVPEEPIGRMRFADPFNTQHAFRDNVLMMRWVLNGPFKRTRSCDLIAHGLCYFPELPTARLWFTLCREIIRGLKPVPVPILPYRAYIDSAQPLETPFNYSRGSARSLSFQPEGTASYQVLLAGGNGASTVATAAQPGALLTTAAGNAAYAGVGLWRSRPSRSATTTGWLGSNAVDGAFSEEARERVRRQGYGFELDDLEGADASSEEEEVLAQLVQWQAKQLELVGEFPEPGDRFWPFSENTDPCLRVLDSAWKVETQHPLELIEKRNWARMDALFHHDSDNLVILARTETQLRDKYGSAYASAVLAASAYNRELLTERQALLHQRFGERRSTLTNRRATPGGLPSEGFSSSSDTDSELDHALD</sequence>
<dbReference type="Gene3D" id="3.30.40.10">
    <property type="entry name" value="Zinc/RING finger domain, C3HC4 (zinc finger)"/>
    <property type="match status" value="1"/>
</dbReference>
<dbReference type="KEGG" id="cme:CYME_CMK157C"/>
<dbReference type="GO" id="GO:0045944">
    <property type="term" value="P:positive regulation of transcription by RNA polymerase II"/>
    <property type="evidence" value="ECO:0007669"/>
    <property type="project" value="TreeGrafter"/>
</dbReference>
<dbReference type="OrthoDB" id="6077at2759"/>
<dbReference type="HOGENOM" id="CLU_312696_0_0_1"/>
<gene>
    <name evidence="11" type="ORF">CYME_CMK157C</name>
</gene>
<keyword evidence="4" id="KW-0227">DNA damage</keyword>
<accession>M1US86</accession>
<dbReference type="InterPro" id="IPR034732">
    <property type="entry name" value="EPHD"/>
</dbReference>
<evidence type="ECO:0000256" key="7">
    <source>
        <dbReference type="ARBA" id="ARBA00023204"/>
    </source>
</evidence>
<evidence type="ECO:0000256" key="9">
    <source>
        <dbReference type="SAM" id="MobiDB-lite"/>
    </source>
</evidence>
<evidence type="ECO:0000256" key="1">
    <source>
        <dbReference type="ARBA" id="ARBA00004123"/>
    </source>
</evidence>
<dbReference type="RefSeq" id="XP_005536567.1">
    <property type="nucleotide sequence ID" value="XM_005536510.1"/>
</dbReference>
<keyword evidence="8" id="KW-0539">Nucleus</keyword>
<dbReference type="PANTHER" id="PTHR13763">
    <property type="entry name" value="BREAST CANCER TYPE 1 SUSCEPTIBILITY PROTEIN BRCA1"/>
    <property type="match status" value="1"/>
</dbReference>
<protein>
    <recommendedName>
        <fullName evidence="10">PHD-type domain-containing protein</fullName>
    </recommendedName>
</protein>
<evidence type="ECO:0000256" key="3">
    <source>
        <dbReference type="ARBA" id="ARBA00022737"/>
    </source>
</evidence>
<evidence type="ECO:0000256" key="6">
    <source>
        <dbReference type="ARBA" id="ARBA00022833"/>
    </source>
</evidence>
<evidence type="ECO:0000259" key="10">
    <source>
        <dbReference type="PROSITE" id="PS51805"/>
    </source>
</evidence>
<keyword evidence="2" id="KW-0479">Metal-binding</keyword>
<feature type="region of interest" description="Disordered" evidence="9">
    <location>
        <begin position="150"/>
        <end position="275"/>
    </location>
</feature>
<evidence type="ECO:0000313" key="12">
    <source>
        <dbReference type="Proteomes" id="UP000007014"/>
    </source>
</evidence>
<dbReference type="InterPro" id="IPR013083">
    <property type="entry name" value="Znf_RING/FYVE/PHD"/>
</dbReference>
<dbReference type="GO" id="GO:0004842">
    <property type="term" value="F:ubiquitin-protein transferase activity"/>
    <property type="evidence" value="ECO:0007669"/>
    <property type="project" value="TreeGrafter"/>
</dbReference>
<evidence type="ECO:0000256" key="5">
    <source>
        <dbReference type="ARBA" id="ARBA00022771"/>
    </source>
</evidence>
<dbReference type="InterPro" id="IPR001965">
    <property type="entry name" value="Znf_PHD"/>
</dbReference>
<keyword evidence="6" id="KW-0862">Zinc</keyword>
<dbReference type="eggNOG" id="KOG1084">
    <property type="taxonomic scope" value="Eukaryota"/>
</dbReference>
<dbReference type="Proteomes" id="UP000007014">
    <property type="component" value="Chromosome 11"/>
</dbReference>
<keyword evidence="12" id="KW-1185">Reference proteome</keyword>
<feature type="compositionally biased region" description="Polar residues" evidence="9">
    <location>
        <begin position="373"/>
        <end position="394"/>
    </location>
</feature>
<dbReference type="Gramene" id="CMK157CT">
    <property type="protein sequence ID" value="CMK157CT"/>
    <property type="gene ID" value="CMK157C"/>
</dbReference>